<keyword evidence="4" id="KW-0547">Nucleotide-binding</keyword>
<evidence type="ECO:0000313" key="16">
    <source>
        <dbReference type="Proteomes" id="UP000011591"/>
    </source>
</evidence>
<accession>M0B6S7</accession>
<dbReference type="NCBIfam" id="NF008453">
    <property type="entry name" value="PRK11308.1"/>
    <property type="match status" value="2"/>
</dbReference>
<keyword evidence="2" id="KW-0813">Transport</keyword>
<dbReference type="InterPro" id="IPR027417">
    <property type="entry name" value="P-loop_NTPase"/>
</dbReference>
<evidence type="ECO:0000256" key="11">
    <source>
        <dbReference type="ARBA" id="ARBA00044143"/>
    </source>
</evidence>
<reference evidence="15 16" key="1">
    <citation type="journal article" date="2014" name="PLoS Genet.">
        <title>Phylogenetically driven sequencing of extremely halophilic archaea reveals strategies for static and dynamic osmo-response.</title>
        <authorList>
            <person name="Becker E.A."/>
            <person name="Seitzer P.M."/>
            <person name="Tritt A."/>
            <person name="Larsen D."/>
            <person name="Krusor M."/>
            <person name="Yao A.I."/>
            <person name="Wu D."/>
            <person name="Madern D."/>
            <person name="Eisen J.A."/>
            <person name="Darling A.E."/>
            <person name="Facciotti M.T."/>
        </authorList>
    </citation>
    <scope>NUCLEOTIDE SEQUENCE [LARGE SCALE GENOMIC DNA]</scope>
    <source>
        <strain evidence="15 16">DSM 13077</strain>
    </source>
</reference>
<evidence type="ECO:0000256" key="10">
    <source>
        <dbReference type="ARBA" id="ARBA00039098"/>
    </source>
</evidence>
<comment type="catalytic activity">
    <reaction evidence="12">
        <text>Ni(2+)(out) + ATP + H2O = Ni(2+)(in) + ADP + phosphate + H(+)</text>
        <dbReference type="Rhea" id="RHEA:15557"/>
        <dbReference type="ChEBI" id="CHEBI:15377"/>
        <dbReference type="ChEBI" id="CHEBI:15378"/>
        <dbReference type="ChEBI" id="CHEBI:30616"/>
        <dbReference type="ChEBI" id="CHEBI:43474"/>
        <dbReference type="ChEBI" id="CHEBI:49786"/>
        <dbReference type="ChEBI" id="CHEBI:456216"/>
        <dbReference type="EC" id="7.2.2.11"/>
    </reaction>
    <physiologicalReaction direction="left-to-right" evidence="12">
        <dbReference type="Rhea" id="RHEA:15558"/>
    </physiologicalReaction>
</comment>
<dbReference type="GO" id="GO:0015413">
    <property type="term" value="F:ABC-type nickel transporter activity"/>
    <property type="evidence" value="ECO:0007669"/>
    <property type="project" value="UniProtKB-EC"/>
</dbReference>
<feature type="domain" description="ABC transporter" evidence="14">
    <location>
        <begin position="37"/>
        <end position="304"/>
    </location>
</feature>
<gene>
    <name evidence="15" type="ORF">C480_08573</name>
</gene>
<keyword evidence="3" id="KW-1003">Cell membrane</keyword>
<dbReference type="GO" id="GO:0015833">
    <property type="term" value="P:peptide transport"/>
    <property type="evidence" value="ECO:0007669"/>
    <property type="project" value="InterPro"/>
</dbReference>
<comment type="subunit">
    <text evidence="9">The complex is composed of two ATP-binding proteins (NikD and NikE), two transmembrane proteins (NikB and NikC) and a solute-binding protein (NikA).</text>
</comment>
<feature type="region of interest" description="Disordered" evidence="13">
    <location>
        <begin position="691"/>
        <end position="720"/>
    </location>
</feature>
<dbReference type="GO" id="GO:0005886">
    <property type="term" value="C:plasma membrane"/>
    <property type="evidence" value="ECO:0007669"/>
    <property type="project" value="UniProtKB-SubCell"/>
</dbReference>
<dbReference type="NCBIfam" id="TIGR01727">
    <property type="entry name" value="oligo_HPY"/>
    <property type="match status" value="1"/>
</dbReference>
<dbReference type="InterPro" id="IPR003439">
    <property type="entry name" value="ABC_transporter-like_ATP-bd"/>
</dbReference>
<evidence type="ECO:0000256" key="5">
    <source>
        <dbReference type="ARBA" id="ARBA00022840"/>
    </source>
</evidence>
<dbReference type="PANTHER" id="PTHR43297:SF13">
    <property type="entry name" value="NICKEL ABC TRANSPORTER, ATP-BINDING PROTEIN"/>
    <property type="match status" value="1"/>
</dbReference>
<evidence type="ECO:0000256" key="2">
    <source>
        <dbReference type="ARBA" id="ARBA00022448"/>
    </source>
</evidence>
<dbReference type="GO" id="GO:0005524">
    <property type="term" value="F:ATP binding"/>
    <property type="evidence" value="ECO:0007669"/>
    <property type="project" value="UniProtKB-KW"/>
</dbReference>
<evidence type="ECO:0000256" key="13">
    <source>
        <dbReference type="SAM" id="MobiDB-lite"/>
    </source>
</evidence>
<evidence type="ECO:0000256" key="4">
    <source>
        <dbReference type="ARBA" id="ARBA00022741"/>
    </source>
</evidence>
<proteinExistence type="predicted"/>
<organism evidence="15 16">
    <name type="scientific">Natrialba aegyptia DSM 13077</name>
    <dbReference type="NCBI Taxonomy" id="1227491"/>
    <lineage>
        <taxon>Archaea</taxon>
        <taxon>Methanobacteriati</taxon>
        <taxon>Methanobacteriota</taxon>
        <taxon>Stenosarchaea group</taxon>
        <taxon>Halobacteria</taxon>
        <taxon>Halobacteriales</taxon>
        <taxon>Natrialbaceae</taxon>
        <taxon>Natrialba</taxon>
    </lineage>
</organism>
<feature type="compositionally biased region" description="Low complexity" evidence="13">
    <location>
        <begin position="397"/>
        <end position="418"/>
    </location>
</feature>
<feature type="domain" description="ABC transporter" evidence="14">
    <location>
        <begin position="438"/>
        <end position="689"/>
    </location>
</feature>
<dbReference type="PROSITE" id="PS50893">
    <property type="entry name" value="ABC_TRANSPORTER_2"/>
    <property type="match status" value="2"/>
</dbReference>
<dbReference type="Proteomes" id="UP000011591">
    <property type="component" value="Unassembled WGS sequence"/>
</dbReference>
<dbReference type="InterPro" id="IPR017871">
    <property type="entry name" value="ABC_transporter-like_CS"/>
</dbReference>
<comment type="caution">
    <text evidence="15">The sequence shown here is derived from an EMBL/GenBank/DDBJ whole genome shotgun (WGS) entry which is preliminary data.</text>
</comment>
<dbReference type="EMBL" id="AOIP01000017">
    <property type="protein sequence ID" value="ELZ06611.1"/>
    <property type="molecule type" value="Genomic_DNA"/>
</dbReference>
<feature type="compositionally biased region" description="Basic and acidic residues" evidence="13">
    <location>
        <begin position="419"/>
        <end position="436"/>
    </location>
</feature>
<dbReference type="PROSITE" id="PS00211">
    <property type="entry name" value="ABC_TRANSPORTER_1"/>
    <property type="match status" value="1"/>
</dbReference>
<dbReference type="InterPro" id="IPR013563">
    <property type="entry name" value="Oligopep_ABC_C"/>
</dbReference>
<feature type="compositionally biased region" description="Basic and acidic residues" evidence="13">
    <location>
        <begin position="339"/>
        <end position="351"/>
    </location>
</feature>
<dbReference type="OrthoDB" id="18209at2157"/>
<evidence type="ECO:0000256" key="1">
    <source>
        <dbReference type="ARBA" id="ARBA00004202"/>
    </source>
</evidence>
<dbReference type="Pfam" id="PF00005">
    <property type="entry name" value="ABC_tran"/>
    <property type="match status" value="2"/>
</dbReference>
<dbReference type="Pfam" id="PF08352">
    <property type="entry name" value="oligo_HPY"/>
    <property type="match status" value="2"/>
</dbReference>
<dbReference type="PATRIC" id="fig|1227491.4.peg.1774"/>
<dbReference type="FunFam" id="3.40.50.300:FF:000016">
    <property type="entry name" value="Oligopeptide ABC transporter ATP-binding component"/>
    <property type="match status" value="1"/>
</dbReference>
<dbReference type="NCBIfam" id="NF007739">
    <property type="entry name" value="PRK10419.1"/>
    <property type="match status" value="2"/>
</dbReference>
<protein>
    <recommendedName>
        <fullName evidence="11">Nickel import system ATP-binding protein NikD</fullName>
        <ecNumber evidence="10">7.2.2.11</ecNumber>
    </recommendedName>
</protein>
<evidence type="ECO:0000256" key="12">
    <source>
        <dbReference type="ARBA" id="ARBA00048610"/>
    </source>
</evidence>
<keyword evidence="5" id="KW-0067">ATP-binding</keyword>
<name>M0B6S7_9EURY</name>
<dbReference type="RefSeq" id="WP_006665190.1">
    <property type="nucleotide sequence ID" value="NZ_AOIP01000017.1"/>
</dbReference>
<keyword evidence="7" id="KW-0406">Ion transport</keyword>
<feature type="compositionally biased region" description="Polar residues" evidence="13">
    <location>
        <begin position="709"/>
        <end position="720"/>
    </location>
</feature>
<dbReference type="GO" id="GO:0016887">
    <property type="term" value="F:ATP hydrolysis activity"/>
    <property type="evidence" value="ECO:0007669"/>
    <property type="project" value="InterPro"/>
</dbReference>
<feature type="region of interest" description="Disordered" evidence="13">
    <location>
        <begin position="1"/>
        <end position="27"/>
    </location>
</feature>
<keyword evidence="16" id="KW-1185">Reference proteome</keyword>
<dbReference type="SUPFAM" id="SSF52540">
    <property type="entry name" value="P-loop containing nucleoside triphosphate hydrolases"/>
    <property type="match status" value="2"/>
</dbReference>
<dbReference type="SMART" id="SM00382">
    <property type="entry name" value="AAA"/>
    <property type="match status" value="2"/>
</dbReference>
<evidence type="ECO:0000313" key="15">
    <source>
        <dbReference type="EMBL" id="ELZ06611.1"/>
    </source>
</evidence>
<sequence length="720" mass="77505">MQQPRKTASESTHSTPAFDTDDSNHTACTAESTTDLLTVEGLRVQFPSPDEPVRAVDGVSFGIADGEIVGLVGESGCGKSVTARSIIGLDPPEAAVRGSIELDGTDVTAASERQLRRLRGDTVSMVFQNSMETLNPVLDIGEQIAESTKVHDHPDSQRLLDYLHAPLFSSRADWHERREHAAELLDQVGIASPEERVDDYPHELSGGQIQRVAIALALASDPDLLIADEPTTAVDATTQAQLLDRFRHLNDTRGMALLLITHDLSVVAELCDRVVVMYAGQVVETGPAGRVLRDPSHPYTRALLNCLPQRVDRNERLPTIEGAVPDPTDDRSGCPFAPRCERATDDCRHGDVPTIDLGDGRGTATCYDVDDSRPAAPYNRPGITVTAGEDESDPTREPTTAAETPAAETPSSESTARSSTREKTRPESTADGDRQPLVELEGVTKRYATANGLIDRLFGATATRRAVADVDLEIRAGETLGLVGETGCGKTTLAELVTGLETPTAGEIRFGGDPVGGVESRSAETLADVGVVFQNPRSSLNPRLTVEQLVAEPLRSRGWSTGRRRERVRTVLDRVGLSEHRARSYPHELSGGQVQRVAIARAIAPDPTLIVLDEPVSALDVSVQARILNLLSELQAEFGLTYLLISHDLAVVEHVVDRVAVMSRGELVEIGPVDRVFDQPTHPYTKTLLASIPSLSPEETTGVRPSASDGVSSSLDRPTR</sequence>
<dbReference type="AlphaFoldDB" id="M0B6S7"/>
<feature type="region of interest" description="Disordered" evidence="13">
    <location>
        <begin position="319"/>
        <end position="437"/>
    </location>
</feature>
<evidence type="ECO:0000256" key="6">
    <source>
        <dbReference type="ARBA" id="ARBA00022967"/>
    </source>
</evidence>
<evidence type="ECO:0000259" key="14">
    <source>
        <dbReference type="PROSITE" id="PS50893"/>
    </source>
</evidence>
<keyword evidence="6" id="KW-1278">Translocase</keyword>
<evidence type="ECO:0000256" key="3">
    <source>
        <dbReference type="ARBA" id="ARBA00022475"/>
    </source>
</evidence>
<comment type="subcellular location">
    <subcellularLocation>
        <location evidence="1">Cell membrane</location>
        <topology evidence="1">Peripheral membrane protein</topology>
    </subcellularLocation>
</comment>
<dbReference type="EC" id="7.2.2.11" evidence="10"/>
<evidence type="ECO:0000256" key="7">
    <source>
        <dbReference type="ARBA" id="ARBA00023065"/>
    </source>
</evidence>
<dbReference type="CDD" id="cd03257">
    <property type="entry name" value="ABC_NikE_OppD_transporters"/>
    <property type="match status" value="2"/>
</dbReference>
<dbReference type="InterPro" id="IPR003593">
    <property type="entry name" value="AAA+_ATPase"/>
</dbReference>
<evidence type="ECO:0000256" key="9">
    <source>
        <dbReference type="ARBA" id="ARBA00038669"/>
    </source>
</evidence>
<evidence type="ECO:0000256" key="8">
    <source>
        <dbReference type="ARBA" id="ARBA00023136"/>
    </source>
</evidence>
<dbReference type="Gene3D" id="3.40.50.300">
    <property type="entry name" value="P-loop containing nucleotide triphosphate hydrolases"/>
    <property type="match status" value="2"/>
</dbReference>
<feature type="compositionally biased region" description="Polar residues" evidence="13">
    <location>
        <begin position="1"/>
        <end position="17"/>
    </location>
</feature>
<keyword evidence="8" id="KW-0472">Membrane</keyword>
<dbReference type="InterPro" id="IPR050388">
    <property type="entry name" value="ABC_Ni/Peptide_Import"/>
</dbReference>
<dbReference type="PANTHER" id="PTHR43297">
    <property type="entry name" value="OLIGOPEPTIDE TRANSPORT ATP-BINDING PROTEIN APPD"/>
    <property type="match status" value="1"/>
</dbReference>